<evidence type="ECO:0000313" key="2">
    <source>
        <dbReference type="EMBL" id="GII76282.1"/>
    </source>
</evidence>
<dbReference type="EMBL" id="BOOU01000015">
    <property type="protein sequence ID" value="GII76282.1"/>
    <property type="molecule type" value="Genomic_DNA"/>
</dbReference>
<gene>
    <name evidence="2" type="ORF">Sru01_12640</name>
</gene>
<dbReference type="Proteomes" id="UP000655287">
    <property type="component" value="Unassembled WGS sequence"/>
</dbReference>
<accession>A0A919R3C8</accession>
<feature type="region of interest" description="Disordered" evidence="1">
    <location>
        <begin position="1"/>
        <end position="70"/>
    </location>
</feature>
<organism evidence="2 3">
    <name type="scientific">Sphaerisporangium rufum</name>
    <dbReference type="NCBI Taxonomy" id="1381558"/>
    <lineage>
        <taxon>Bacteria</taxon>
        <taxon>Bacillati</taxon>
        <taxon>Actinomycetota</taxon>
        <taxon>Actinomycetes</taxon>
        <taxon>Streptosporangiales</taxon>
        <taxon>Streptosporangiaceae</taxon>
        <taxon>Sphaerisporangium</taxon>
    </lineage>
</organism>
<evidence type="ECO:0000256" key="1">
    <source>
        <dbReference type="SAM" id="MobiDB-lite"/>
    </source>
</evidence>
<reference evidence="2" key="1">
    <citation type="submission" date="2021-01" db="EMBL/GenBank/DDBJ databases">
        <title>Whole genome shotgun sequence of Sphaerisporangium rufum NBRC 109079.</title>
        <authorList>
            <person name="Komaki H."/>
            <person name="Tamura T."/>
        </authorList>
    </citation>
    <scope>NUCLEOTIDE SEQUENCE</scope>
    <source>
        <strain evidence="2">NBRC 109079</strain>
    </source>
</reference>
<dbReference type="AlphaFoldDB" id="A0A919R3C8"/>
<name>A0A919R3C8_9ACTN</name>
<proteinExistence type="predicted"/>
<sequence>MGQELLGLPRLQRPQLGPSTKIDREHPPTVSPGLKPPIRGAGGRDRPPARTGRPAGTRTRVPGRAAAAPDGPVAYEVGLKITRR</sequence>
<comment type="caution">
    <text evidence="2">The sequence shown here is derived from an EMBL/GenBank/DDBJ whole genome shotgun (WGS) entry which is preliminary data.</text>
</comment>
<feature type="compositionally biased region" description="Low complexity" evidence="1">
    <location>
        <begin position="1"/>
        <end position="18"/>
    </location>
</feature>
<feature type="compositionally biased region" description="Low complexity" evidence="1">
    <location>
        <begin position="49"/>
        <end position="64"/>
    </location>
</feature>
<protein>
    <submittedName>
        <fullName evidence="2">Uncharacterized protein</fullName>
    </submittedName>
</protein>
<keyword evidence="3" id="KW-1185">Reference proteome</keyword>
<evidence type="ECO:0000313" key="3">
    <source>
        <dbReference type="Proteomes" id="UP000655287"/>
    </source>
</evidence>